<dbReference type="Proteomes" id="UP000245934">
    <property type="component" value="Unassembled WGS sequence"/>
</dbReference>
<reference evidence="1 2" key="1">
    <citation type="submission" date="2018-05" db="EMBL/GenBank/DDBJ databases">
        <title>Draft genome of Methanospirillum stamsii Pt1.</title>
        <authorList>
            <person name="Dueholm M.S."/>
            <person name="Nielsen P.H."/>
            <person name="Bakmann L.F."/>
            <person name="Otzen D.E."/>
        </authorList>
    </citation>
    <scope>NUCLEOTIDE SEQUENCE [LARGE SCALE GENOMIC DNA]</scope>
    <source>
        <strain evidence="1 2">Pt1</strain>
    </source>
</reference>
<accession>A0A2V2N6A9</accession>
<dbReference type="EMBL" id="QGMZ01000020">
    <property type="protein sequence ID" value="PWR73266.1"/>
    <property type="molecule type" value="Genomic_DNA"/>
</dbReference>
<proteinExistence type="predicted"/>
<gene>
    <name evidence="1" type="ORF">DLD82_10930</name>
</gene>
<comment type="caution">
    <text evidence="1">The sequence shown here is derived from an EMBL/GenBank/DDBJ whole genome shotgun (WGS) entry which is preliminary data.</text>
</comment>
<name>A0A2V2N6A9_9EURY</name>
<evidence type="ECO:0000313" key="2">
    <source>
        <dbReference type="Proteomes" id="UP000245934"/>
    </source>
</evidence>
<keyword evidence="2" id="KW-1185">Reference proteome</keyword>
<sequence>MVFVPPDPILGVILVISGTAVVDTIPFFCRSLSSCAAIDISNNFIGNPFSAFAIAGIISSIERELDLNL</sequence>
<protein>
    <submittedName>
        <fullName evidence="1">Uncharacterized protein</fullName>
    </submittedName>
</protein>
<evidence type="ECO:0000313" key="1">
    <source>
        <dbReference type="EMBL" id="PWR73266.1"/>
    </source>
</evidence>
<dbReference type="AlphaFoldDB" id="A0A2V2N6A9"/>
<organism evidence="1 2">
    <name type="scientific">Methanospirillum stamsii</name>
    <dbReference type="NCBI Taxonomy" id="1277351"/>
    <lineage>
        <taxon>Archaea</taxon>
        <taxon>Methanobacteriati</taxon>
        <taxon>Methanobacteriota</taxon>
        <taxon>Stenosarchaea group</taxon>
        <taxon>Methanomicrobia</taxon>
        <taxon>Methanomicrobiales</taxon>
        <taxon>Methanospirillaceae</taxon>
        <taxon>Methanospirillum</taxon>
    </lineage>
</organism>